<proteinExistence type="predicted"/>
<evidence type="ECO:0000259" key="1">
    <source>
        <dbReference type="Pfam" id="PF04480"/>
    </source>
</evidence>
<sequence length="236" mass="26108">MLAAHGDLDRAVRVGGRLACVSLLAPLGVFVADASVLHIHLDHSMSRLRAPEGSGPLRSRDGIRLHWWRLAGPAILGSVGIADALAQAVRCQTPRFSVATVDSILHLSLLGHDEVRDVFDHLPRRYRPILRMVDASAESGPESLMRLILRQLGLRYRTQVHIPGVGRVDFVVEGWLIIECDSKGYHEGWAKQKVDRERDLAAAALGYTSLRPLAEHLLYRREVVVEAVRGLVAAHR</sequence>
<accession>A0ABM8DWJ9</accession>
<keyword evidence="3" id="KW-1185">Reference proteome</keyword>
<dbReference type="Pfam" id="PF04480">
    <property type="entry name" value="DUF559"/>
    <property type="match status" value="1"/>
</dbReference>
<dbReference type="EMBL" id="AP027141">
    <property type="protein sequence ID" value="BDV29975.1"/>
    <property type="molecule type" value="Genomic_DNA"/>
</dbReference>
<dbReference type="SUPFAM" id="SSF52980">
    <property type="entry name" value="Restriction endonuclease-like"/>
    <property type="match status" value="1"/>
</dbReference>
<name>A0ABM8DWJ9_9MICO</name>
<organism evidence="2 3">
    <name type="scientific">Microbacterium terricola</name>
    <dbReference type="NCBI Taxonomy" id="344163"/>
    <lineage>
        <taxon>Bacteria</taxon>
        <taxon>Bacillati</taxon>
        <taxon>Actinomycetota</taxon>
        <taxon>Actinomycetes</taxon>
        <taxon>Micrococcales</taxon>
        <taxon>Microbacteriaceae</taxon>
        <taxon>Microbacterium</taxon>
    </lineage>
</organism>
<protein>
    <recommendedName>
        <fullName evidence="1">DUF559 domain-containing protein</fullName>
    </recommendedName>
</protein>
<dbReference type="Gene3D" id="3.40.960.10">
    <property type="entry name" value="VSR Endonuclease"/>
    <property type="match status" value="1"/>
</dbReference>
<evidence type="ECO:0000313" key="3">
    <source>
        <dbReference type="Proteomes" id="UP001317779"/>
    </source>
</evidence>
<dbReference type="InterPro" id="IPR007569">
    <property type="entry name" value="DUF559"/>
</dbReference>
<reference evidence="2 3" key="1">
    <citation type="submission" date="2022-12" db="EMBL/GenBank/DDBJ databases">
        <title>Microbacterium terricola strain KV-448 chromosome, complete genome.</title>
        <authorList>
            <person name="Oshima T."/>
            <person name="Moriya T."/>
            <person name="Bessho Y."/>
        </authorList>
    </citation>
    <scope>NUCLEOTIDE SEQUENCE [LARGE SCALE GENOMIC DNA]</scope>
    <source>
        <strain evidence="2 3">KV-448</strain>
    </source>
</reference>
<evidence type="ECO:0000313" key="2">
    <source>
        <dbReference type="EMBL" id="BDV29975.1"/>
    </source>
</evidence>
<gene>
    <name evidence="2" type="ORF">Microterr_06350</name>
</gene>
<dbReference type="InterPro" id="IPR011335">
    <property type="entry name" value="Restrct_endonuc-II-like"/>
</dbReference>
<dbReference type="Proteomes" id="UP001317779">
    <property type="component" value="Chromosome"/>
</dbReference>
<feature type="domain" description="DUF559" evidence="1">
    <location>
        <begin position="152"/>
        <end position="228"/>
    </location>
</feature>